<dbReference type="AlphaFoldDB" id="A0A8H3CJI1"/>
<accession>A0A8H3CJI1</accession>
<feature type="transmembrane region" description="Helical" evidence="1">
    <location>
        <begin position="447"/>
        <end position="471"/>
    </location>
</feature>
<evidence type="ECO:0000256" key="1">
    <source>
        <dbReference type="SAM" id="Phobius"/>
    </source>
</evidence>
<dbReference type="Proteomes" id="UP000663861">
    <property type="component" value="Unassembled WGS sequence"/>
</dbReference>
<keyword evidence="1" id="KW-0812">Transmembrane</keyword>
<organism evidence="2 3">
    <name type="scientific">Rhizoctonia solani</name>
    <dbReference type="NCBI Taxonomy" id="456999"/>
    <lineage>
        <taxon>Eukaryota</taxon>
        <taxon>Fungi</taxon>
        <taxon>Dikarya</taxon>
        <taxon>Basidiomycota</taxon>
        <taxon>Agaricomycotina</taxon>
        <taxon>Agaricomycetes</taxon>
        <taxon>Cantharellales</taxon>
        <taxon>Ceratobasidiaceae</taxon>
        <taxon>Rhizoctonia</taxon>
    </lineage>
</organism>
<evidence type="ECO:0000313" key="3">
    <source>
        <dbReference type="Proteomes" id="UP000663861"/>
    </source>
</evidence>
<feature type="transmembrane region" description="Helical" evidence="1">
    <location>
        <begin position="21"/>
        <end position="42"/>
    </location>
</feature>
<evidence type="ECO:0000313" key="2">
    <source>
        <dbReference type="EMBL" id="CAE6483384.1"/>
    </source>
</evidence>
<keyword evidence="1" id="KW-1133">Transmembrane helix</keyword>
<name>A0A8H3CJI1_9AGAM</name>
<keyword evidence="1" id="KW-0472">Membrane</keyword>
<protein>
    <submittedName>
        <fullName evidence="2">Uncharacterized protein</fullName>
    </submittedName>
</protein>
<comment type="caution">
    <text evidence="2">The sequence shown here is derived from an EMBL/GenBank/DDBJ whole genome shotgun (WGS) entry which is preliminary data.</text>
</comment>
<proteinExistence type="predicted"/>
<reference evidence="2" key="1">
    <citation type="submission" date="2021-01" db="EMBL/GenBank/DDBJ databases">
        <authorList>
            <person name="Kaushik A."/>
        </authorList>
    </citation>
    <scope>NUCLEOTIDE SEQUENCE</scope>
    <source>
        <strain evidence="2">AG4-RS23</strain>
    </source>
</reference>
<dbReference type="EMBL" id="CAJMWY010002154">
    <property type="protein sequence ID" value="CAE6483384.1"/>
    <property type="molecule type" value="Genomic_DNA"/>
</dbReference>
<sequence length="549" mass="62343">MKLSQLQYPIQKEYTIPYLPHLFYGGLFCFLSILIPVNVALVGSDVVTTLKSDPTVVDNPWWMPRSWPSFLRPYIPDRCQPASITDDMNLRTNSSMPIFKYVVQRAYSDKEAHSDPTNRIYPVPYLANTLSNCEIRTITWQVEVPAAIMRYQARIYCTLGGSKPPDFRGLWPDEVVFVMSHNRADNIDLYPDDMLGHLASAVVPEVRNTSRRTHTKQVTLQDLPLNSSSSNNVLAVLDGIHDDLSDAIWAQVRIWNATSDTQWASTYFVEWIARIGNYCGSDTLAESDIGCGTMMDGIRWRRWYGSTNDYGYNASFIMPFNVTITNSFIALRDAIMIDLGNAETSSNIYLNKTYFNEVIRTDPYLTEAGNILINHPGNARINSSDYWHFCSFWSCVNTSWAEAFMNKAEDQPLGNIVLPYRPSGTQASSVLSFKYLCPTFQRKSTSAMLVSVFVTTATIIGALYTIFDLYMPKVESYYQRRKQAFAQAINRNVEDQAEEEQALVGRPLTRMNTFGSTNTLYDPVPQAEKGEEAPMKDVTINNRLQKLMD</sequence>
<gene>
    <name evidence="2" type="ORF">RDB_LOCUS101377</name>
</gene>